<name>A0AAW2MTL1_SESRA</name>
<reference evidence="1" key="2">
    <citation type="journal article" date="2024" name="Plant">
        <title>Genomic evolution and insights into agronomic trait innovations of Sesamum species.</title>
        <authorList>
            <person name="Miao H."/>
            <person name="Wang L."/>
            <person name="Qu L."/>
            <person name="Liu H."/>
            <person name="Sun Y."/>
            <person name="Le M."/>
            <person name="Wang Q."/>
            <person name="Wei S."/>
            <person name="Zheng Y."/>
            <person name="Lin W."/>
            <person name="Duan Y."/>
            <person name="Cao H."/>
            <person name="Xiong S."/>
            <person name="Wang X."/>
            <person name="Wei L."/>
            <person name="Li C."/>
            <person name="Ma Q."/>
            <person name="Ju M."/>
            <person name="Zhao R."/>
            <person name="Li G."/>
            <person name="Mu C."/>
            <person name="Tian Q."/>
            <person name="Mei H."/>
            <person name="Zhang T."/>
            <person name="Gao T."/>
            <person name="Zhang H."/>
        </authorList>
    </citation>
    <scope>NUCLEOTIDE SEQUENCE</scope>
    <source>
        <strain evidence="1">G02</strain>
    </source>
</reference>
<reference evidence="1" key="1">
    <citation type="submission" date="2020-06" db="EMBL/GenBank/DDBJ databases">
        <authorList>
            <person name="Li T."/>
            <person name="Hu X."/>
            <person name="Zhang T."/>
            <person name="Song X."/>
            <person name="Zhang H."/>
            <person name="Dai N."/>
            <person name="Sheng W."/>
            <person name="Hou X."/>
            <person name="Wei L."/>
        </authorList>
    </citation>
    <scope>NUCLEOTIDE SEQUENCE</scope>
    <source>
        <strain evidence="1">G02</strain>
        <tissue evidence="1">Leaf</tissue>
    </source>
</reference>
<dbReference type="EMBL" id="JACGWJ010000021">
    <property type="protein sequence ID" value="KAL0335012.1"/>
    <property type="molecule type" value="Genomic_DNA"/>
</dbReference>
<dbReference type="AlphaFoldDB" id="A0AAW2MTL1"/>
<proteinExistence type="predicted"/>
<protein>
    <submittedName>
        <fullName evidence="1">Uncharacterized protein</fullName>
    </submittedName>
</protein>
<organism evidence="1">
    <name type="scientific">Sesamum radiatum</name>
    <name type="common">Black benniseed</name>
    <dbReference type="NCBI Taxonomy" id="300843"/>
    <lineage>
        <taxon>Eukaryota</taxon>
        <taxon>Viridiplantae</taxon>
        <taxon>Streptophyta</taxon>
        <taxon>Embryophyta</taxon>
        <taxon>Tracheophyta</taxon>
        <taxon>Spermatophyta</taxon>
        <taxon>Magnoliopsida</taxon>
        <taxon>eudicotyledons</taxon>
        <taxon>Gunneridae</taxon>
        <taxon>Pentapetalae</taxon>
        <taxon>asterids</taxon>
        <taxon>lamiids</taxon>
        <taxon>Lamiales</taxon>
        <taxon>Pedaliaceae</taxon>
        <taxon>Sesamum</taxon>
    </lineage>
</organism>
<sequence length="58" mass="6573">MAEIILTPLLQVIFEKLANPVLQKFADYWELEEVQEASEDIANCPSCYPGCRSTANNR</sequence>
<accession>A0AAW2MTL1</accession>
<evidence type="ECO:0000313" key="1">
    <source>
        <dbReference type="EMBL" id="KAL0335012.1"/>
    </source>
</evidence>
<gene>
    <name evidence="1" type="ORF">Sradi_4713100</name>
</gene>
<comment type="caution">
    <text evidence="1">The sequence shown here is derived from an EMBL/GenBank/DDBJ whole genome shotgun (WGS) entry which is preliminary data.</text>
</comment>